<dbReference type="SUPFAM" id="SSF51735">
    <property type="entry name" value="NAD(P)-binding Rossmann-fold domains"/>
    <property type="match status" value="1"/>
</dbReference>
<dbReference type="UniPathway" id="UPA00049">
    <property type="reaction ID" value="UER00060"/>
</dbReference>
<evidence type="ECO:0000259" key="15">
    <source>
        <dbReference type="PROSITE" id="PS51851"/>
    </source>
</evidence>
<dbReference type="InterPro" id="IPR013023">
    <property type="entry name" value="KARI"/>
</dbReference>
<evidence type="ECO:0000256" key="5">
    <source>
        <dbReference type="ARBA" id="ARBA00022723"/>
    </source>
</evidence>
<dbReference type="Gene3D" id="3.40.50.720">
    <property type="entry name" value="NAD(P)-binding Rossmann-like Domain"/>
    <property type="match status" value="1"/>
</dbReference>
<comment type="function">
    <text evidence="12">Involved in the biosynthesis of branched-chain amino acids (BCAA). Catalyzes an alkyl-migration followed by a ketol-acid reduction of (S)-2-acetolactate (S2AL) to yield (R)-2,3-dihydroxy-isovalerate. In the isomerase reaction, S2AL is rearranged via a Mg-dependent methyl migration to produce 3-hydroxy-3-methyl-2-ketobutyrate (HMKB). In the reductase reaction, this 2-ketoacid undergoes a metal-dependent reduction by NADPH to yield (R)-2,3-dihydroxy-isovalerate.</text>
</comment>
<accession>A0A371R445</accession>
<dbReference type="NCBIfam" id="NF004017">
    <property type="entry name" value="PRK05479.1"/>
    <property type="match status" value="1"/>
</dbReference>
<evidence type="ECO:0000256" key="1">
    <source>
        <dbReference type="ARBA" id="ARBA00004864"/>
    </source>
</evidence>
<feature type="binding site" evidence="12 13">
    <location>
        <position position="252"/>
    </location>
    <ligand>
        <name>substrate</name>
    </ligand>
</feature>
<reference evidence="18 19" key="1">
    <citation type="submission" date="2017-07" db="EMBL/GenBank/DDBJ databases">
        <title>Draft genome sequence of aerobic hyperthermophilic archaea, Pyrobaculum aerophilum YKB31 and YKB32.</title>
        <authorList>
            <person name="Mochizuki T."/>
            <person name="Berliner A.J."/>
            <person name="Yoshida-Takashima Y."/>
            <person name="Takaki Y."/>
            <person name="Nunoura T."/>
            <person name="Takai K."/>
        </authorList>
    </citation>
    <scope>NUCLEOTIDE SEQUENCE [LARGE SCALE GENOMIC DNA]</scope>
    <source>
        <strain evidence="16 19">YKB31</strain>
        <strain evidence="17 18">YKB32</strain>
    </source>
</reference>
<dbReference type="EMBL" id="NMUE01000001">
    <property type="protein sequence ID" value="RFA98537.1"/>
    <property type="molecule type" value="Genomic_DNA"/>
</dbReference>
<keyword evidence="16" id="KW-0413">Isomerase</keyword>
<evidence type="ECO:0000313" key="16">
    <source>
        <dbReference type="EMBL" id="RFA98537.1"/>
    </source>
</evidence>
<dbReference type="GO" id="GO:0009099">
    <property type="term" value="P:L-valine biosynthetic process"/>
    <property type="evidence" value="ECO:0007669"/>
    <property type="project" value="UniProtKB-UniRule"/>
</dbReference>
<dbReference type="EMBL" id="NMUF01000008">
    <property type="protein sequence ID" value="RFA99240.1"/>
    <property type="molecule type" value="Genomic_DNA"/>
</dbReference>
<feature type="active site" evidence="12">
    <location>
        <position position="108"/>
    </location>
</feature>
<evidence type="ECO:0000256" key="12">
    <source>
        <dbReference type="HAMAP-Rule" id="MF_00435"/>
    </source>
</evidence>
<keyword evidence="12" id="KW-0521">NADP</keyword>
<dbReference type="AlphaFoldDB" id="A0A371R445"/>
<dbReference type="OrthoDB" id="6064at2157"/>
<feature type="domain" description="KARI N-terminal Rossmann" evidence="14">
    <location>
        <begin position="2"/>
        <end position="182"/>
    </location>
</feature>
<feature type="binding site" evidence="12 13">
    <location>
        <position position="231"/>
    </location>
    <ligand>
        <name>Mg(2+)</name>
        <dbReference type="ChEBI" id="CHEBI:18420"/>
        <label>2</label>
    </ligand>
</feature>
<dbReference type="PROSITE" id="PS51851">
    <property type="entry name" value="KARI_C"/>
    <property type="match status" value="1"/>
</dbReference>
<feature type="binding site" evidence="12 13">
    <location>
        <position position="195"/>
    </location>
    <ligand>
        <name>Mg(2+)</name>
        <dbReference type="ChEBI" id="CHEBI:18420"/>
        <label>1</label>
    </ligand>
</feature>
<dbReference type="PANTHER" id="PTHR21371:SF1">
    <property type="entry name" value="KETOL-ACID REDUCTOISOMERASE, MITOCHONDRIAL"/>
    <property type="match status" value="1"/>
</dbReference>
<feature type="binding site" evidence="12">
    <location>
        <position position="48"/>
    </location>
    <ligand>
        <name>NADP(+)</name>
        <dbReference type="ChEBI" id="CHEBI:58349"/>
    </ligand>
</feature>
<dbReference type="PROSITE" id="PS51850">
    <property type="entry name" value="KARI_N"/>
    <property type="match status" value="1"/>
</dbReference>
<evidence type="ECO:0000256" key="9">
    <source>
        <dbReference type="ARBA" id="ARBA00050504"/>
    </source>
</evidence>
<comment type="pathway">
    <text evidence="1 12">Amino-acid biosynthesis; L-valine biosynthesis; L-valine from pyruvate: step 2/4.</text>
</comment>
<protein>
    <recommendedName>
        <fullName evidence="12">Ketol-acid reductoisomerase (NADP(+))</fullName>
        <shortName evidence="12">KARI</shortName>
        <ecNumber evidence="12">1.1.1.86</ecNumber>
    </recommendedName>
    <alternativeName>
        <fullName evidence="12">Acetohydroxy-acid isomeroreductase</fullName>
        <shortName evidence="12">AHIR</shortName>
    </alternativeName>
    <alternativeName>
        <fullName evidence="12">Alpha-keto-beta-hydroxylacyl reductoisomerase</fullName>
    </alternativeName>
</protein>
<dbReference type="Pfam" id="PF01450">
    <property type="entry name" value="KARI_C"/>
    <property type="match status" value="1"/>
</dbReference>
<evidence type="ECO:0000256" key="10">
    <source>
        <dbReference type="ARBA" id="ARBA00052344"/>
    </source>
</evidence>
<evidence type="ECO:0000313" key="18">
    <source>
        <dbReference type="Proteomes" id="UP000256877"/>
    </source>
</evidence>
<feature type="binding site" evidence="12">
    <location>
        <position position="53"/>
    </location>
    <ligand>
        <name>NADP(+)</name>
        <dbReference type="ChEBI" id="CHEBI:58349"/>
    </ligand>
</feature>
<dbReference type="GO" id="GO:0009097">
    <property type="term" value="P:isoleucine biosynthetic process"/>
    <property type="evidence" value="ECO:0007669"/>
    <property type="project" value="UniProtKB-UniRule"/>
</dbReference>
<dbReference type="InterPro" id="IPR014359">
    <property type="entry name" value="KARI_prok"/>
</dbReference>
<evidence type="ECO:0000256" key="3">
    <source>
        <dbReference type="ARBA" id="ARBA00010318"/>
    </source>
</evidence>
<name>A0A371R445_9CREN</name>
<evidence type="ECO:0000256" key="8">
    <source>
        <dbReference type="ARBA" id="ARBA00023304"/>
    </source>
</evidence>
<dbReference type="Proteomes" id="UP000257123">
    <property type="component" value="Unassembled WGS sequence"/>
</dbReference>
<evidence type="ECO:0000256" key="2">
    <source>
        <dbReference type="ARBA" id="ARBA00004885"/>
    </source>
</evidence>
<comment type="caution">
    <text evidence="16">The sequence shown here is derived from an EMBL/GenBank/DDBJ whole genome shotgun (WGS) entry which is preliminary data.</text>
</comment>
<feature type="binding site" evidence="12 13">
    <location>
        <position position="227"/>
    </location>
    <ligand>
        <name>Mg(2+)</name>
        <dbReference type="ChEBI" id="CHEBI:18420"/>
        <label>2</label>
    </ligand>
</feature>
<comment type="caution">
    <text evidence="12">Lacks conserved residue(s) required for the propagation of feature annotation.</text>
</comment>
<keyword evidence="4 12" id="KW-0028">Amino-acid biosynthesis</keyword>
<evidence type="ECO:0000256" key="4">
    <source>
        <dbReference type="ARBA" id="ARBA00022605"/>
    </source>
</evidence>
<comment type="catalytic activity">
    <reaction evidence="12">
        <text>(2R)-2,3-dihydroxy-3-methylbutanoate + NADP(+) = (2S)-2-acetolactate + NADPH + H(+)</text>
        <dbReference type="Rhea" id="RHEA:22068"/>
        <dbReference type="ChEBI" id="CHEBI:15378"/>
        <dbReference type="ChEBI" id="CHEBI:49072"/>
        <dbReference type="ChEBI" id="CHEBI:57783"/>
        <dbReference type="ChEBI" id="CHEBI:58349"/>
        <dbReference type="ChEBI" id="CHEBI:58476"/>
        <dbReference type="EC" id="1.1.1.86"/>
    </reaction>
</comment>
<dbReference type="GO" id="GO:0004455">
    <property type="term" value="F:ketol-acid reductoisomerase activity"/>
    <property type="evidence" value="ECO:0007669"/>
    <property type="project" value="UniProtKB-UniRule"/>
</dbReference>
<dbReference type="InterPro" id="IPR013116">
    <property type="entry name" value="KARI_N"/>
</dbReference>
<keyword evidence="5 12" id="KW-0479">Metal-binding</keyword>
<evidence type="ECO:0000256" key="11">
    <source>
        <dbReference type="ARBA" id="ARBA00055021"/>
    </source>
</evidence>
<keyword evidence="6 12" id="KW-0460">Magnesium</keyword>
<proteinExistence type="inferred from homology"/>
<sequence>MAKIYTDREASLEPLKGKTIAVIGYGIQGRAQALNLRDSGLEVIIGLRRGGKSWELATSEGFRVYEIGEAVRKADVILVLIPDMEQPKVWQEQIAPNLKEGAVVDFAHGFNVHFGLIKPPKNIDVIMVAPKAPGKAVREEYLAGRGVPALVAVYQDYSGSALKYALALAKGIGATRAGVIETTFAEETETDLIGEQIVLVGGLMELIKKGFEVLVEMGYQPEVAYFEVLNEAKLIMDLIWQRGIYGMLNGVSDTAKYGGLTVGPRVIDENVKRKMKEAAMRVKSGEFAKEWVEEYNRGAPTLRKLMEEARTHPIEKVGEKMRKLLFGP</sequence>
<dbReference type="InterPro" id="IPR000506">
    <property type="entry name" value="KARI_C"/>
</dbReference>
<evidence type="ECO:0000259" key="14">
    <source>
        <dbReference type="PROSITE" id="PS51850"/>
    </source>
</evidence>
<feature type="binding site" evidence="12">
    <location>
        <begin position="25"/>
        <end position="28"/>
    </location>
    <ligand>
        <name>NADP(+)</name>
        <dbReference type="ChEBI" id="CHEBI:58349"/>
    </ligand>
</feature>
<dbReference type="GO" id="GO:0000287">
    <property type="term" value="F:magnesium ion binding"/>
    <property type="evidence" value="ECO:0007669"/>
    <property type="project" value="UniProtKB-UniRule"/>
</dbReference>
<dbReference type="InterPro" id="IPR036291">
    <property type="entry name" value="NAD(P)-bd_dom_sf"/>
</dbReference>
<evidence type="ECO:0000256" key="6">
    <source>
        <dbReference type="ARBA" id="ARBA00022842"/>
    </source>
</evidence>
<evidence type="ECO:0000313" key="17">
    <source>
        <dbReference type="EMBL" id="RFA99240.1"/>
    </source>
</evidence>
<evidence type="ECO:0000256" key="13">
    <source>
        <dbReference type="PROSITE-ProRule" id="PRU01198"/>
    </source>
</evidence>
<feature type="binding site" evidence="12 13">
    <location>
        <position position="191"/>
    </location>
    <ligand>
        <name>Mg(2+)</name>
        <dbReference type="ChEBI" id="CHEBI:18420"/>
        <label>2</label>
    </ligand>
</feature>
<dbReference type="GO" id="GO:0016853">
    <property type="term" value="F:isomerase activity"/>
    <property type="evidence" value="ECO:0007669"/>
    <property type="project" value="UniProtKB-KW"/>
</dbReference>
<comment type="pathway">
    <text evidence="2 12">Amino-acid biosynthesis; L-isoleucine biosynthesis; L-isoleucine from 2-oxobutanoate: step 2/4.</text>
</comment>
<dbReference type="Pfam" id="PF07991">
    <property type="entry name" value="KARI_N"/>
    <property type="match status" value="1"/>
</dbReference>
<organism evidence="16 19">
    <name type="scientific">Pyrobaculum aerophilum</name>
    <dbReference type="NCBI Taxonomy" id="13773"/>
    <lineage>
        <taxon>Archaea</taxon>
        <taxon>Thermoproteota</taxon>
        <taxon>Thermoprotei</taxon>
        <taxon>Thermoproteales</taxon>
        <taxon>Thermoproteaceae</taxon>
        <taxon>Pyrobaculum</taxon>
    </lineage>
</organism>
<comment type="catalytic activity">
    <reaction evidence="9">
        <text>(2R)-2,3-dihydroxy-3-methylbutanoate + NAD(+) = (2S)-2-acetolactate + NADH + H(+)</text>
        <dbReference type="Rhea" id="RHEA:30627"/>
        <dbReference type="ChEBI" id="CHEBI:15378"/>
        <dbReference type="ChEBI" id="CHEBI:49072"/>
        <dbReference type="ChEBI" id="CHEBI:57540"/>
        <dbReference type="ChEBI" id="CHEBI:57945"/>
        <dbReference type="ChEBI" id="CHEBI:58476"/>
        <dbReference type="EC" id="1.1.1.383"/>
    </reaction>
</comment>
<feature type="binding site" evidence="12">
    <location>
        <position position="134"/>
    </location>
    <ligand>
        <name>NADP(+)</name>
        <dbReference type="ChEBI" id="CHEBI:58349"/>
    </ligand>
</feature>
<comment type="catalytic activity">
    <reaction evidence="12">
        <text>(2R,3R)-2,3-dihydroxy-3-methylpentanoate + NADP(+) = (S)-2-ethyl-2-hydroxy-3-oxobutanoate + NADPH + H(+)</text>
        <dbReference type="Rhea" id="RHEA:13493"/>
        <dbReference type="ChEBI" id="CHEBI:15378"/>
        <dbReference type="ChEBI" id="CHEBI:49256"/>
        <dbReference type="ChEBI" id="CHEBI:49258"/>
        <dbReference type="ChEBI" id="CHEBI:57783"/>
        <dbReference type="ChEBI" id="CHEBI:58349"/>
        <dbReference type="EC" id="1.1.1.86"/>
    </reaction>
</comment>
<comment type="cofactor">
    <cofactor evidence="12">
        <name>Mg(2+)</name>
        <dbReference type="ChEBI" id="CHEBI:18420"/>
    </cofactor>
    <text evidence="12">Binds 2 magnesium ions per subunit.</text>
</comment>
<dbReference type="InterPro" id="IPR008927">
    <property type="entry name" value="6-PGluconate_DH-like_C_sf"/>
</dbReference>
<keyword evidence="7 12" id="KW-0560">Oxidoreductase</keyword>
<comment type="catalytic activity">
    <reaction evidence="10">
        <text>(2R)-2,3-dihydroxy-3-methylbutanoate + NADP(+) = (2S)-2-acetolactate + NADPH + H(+)</text>
        <dbReference type="Rhea" id="RHEA:22068"/>
        <dbReference type="ChEBI" id="CHEBI:15378"/>
        <dbReference type="ChEBI" id="CHEBI:49072"/>
        <dbReference type="ChEBI" id="CHEBI:57783"/>
        <dbReference type="ChEBI" id="CHEBI:58349"/>
        <dbReference type="ChEBI" id="CHEBI:58476"/>
        <dbReference type="EC" id="1.1.1.383"/>
    </reaction>
</comment>
<dbReference type="FunFam" id="3.40.50.720:FF:000023">
    <property type="entry name" value="Ketol-acid reductoisomerase (NADP(+))"/>
    <property type="match status" value="1"/>
</dbReference>
<evidence type="ECO:0000313" key="19">
    <source>
        <dbReference type="Proteomes" id="UP000257123"/>
    </source>
</evidence>
<dbReference type="SUPFAM" id="SSF48179">
    <property type="entry name" value="6-phosphogluconate dehydrogenase C-terminal domain-like"/>
    <property type="match status" value="1"/>
</dbReference>
<dbReference type="PANTHER" id="PTHR21371">
    <property type="entry name" value="KETOL-ACID REDUCTOISOMERASE, MITOCHONDRIAL"/>
    <property type="match status" value="1"/>
</dbReference>
<comment type="function">
    <text evidence="11">Involved in the biosynthesis of branched-chain amino acids (BCAA). Catalyzes an alkyl-migration followed by a ketol-acid reduction of (S)-2-acetolactate (S2AL) to yield (R)-2,3-dihydroxy-isovalerate. In the isomerase reaction, S2AL is rearranged via a Mg-dependent methyl migration to produce 3-hydroxy-3-methyl-2-ketobutyrate (HMKB). In the reductase reaction, this 2-ketoacid undergoes a metal-dependent reduction by NADPH or NADH to yield (R)-2,3-dihydroxy-isovalerate.</text>
</comment>
<dbReference type="PIRSF" id="PIRSF000116">
    <property type="entry name" value="IlvC_gammaproteo"/>
    <property type="match status" value="1"/>
</dbReference>
<evidence type="ECO:0000256" key="7">
    <source>
        <dbReference type="ARBA" id="ARBA00023002"/>
    </source>
</evidence>
<dbReference type="UniPathway" id="UPA00047">
    <property type="reaction ID" value="UER00056"/>
</dbReference>
<dbReference type="RefSeq" id="WP_116420272.1">
    <property type="nucleotide sequence ID" value="NZ_NMUE01000001.1"/>
</dbReference>
<feature type="domain" description="KARI C-terminal knotted" evidence="15">
    <location>
        <begin position="183"/>
        <end position="328"/>
    </location>
</feature>
<dbReference type="Proteomes" id="UP000256877">
    <property type="component" value="Unassembled WGS sequence"/>
</dbReference>
<dbReference type="NCBIfam" id="TIGR00465">
    <property type="entry name" value="ilvC"/>
    <property type="match status" value="1"/>
</dbReference>
<keyword evidence="8 12" id="KW-0100">Branched-chain amino acid biosynthesis</keyword>
<dbReference type="Gene3D" id="6.10.240.10">
    <property type="match status" value="1"/>
</dbReference>
<feature type="binding site" evidence="12 13">
    <location>
        <position position="191"/>
    </location>
    <ligand>
        <name>Mg(2+)</name>
        <dbReference type="ChEBI" id="CHEBI:18420"/>
        <label>1</label>
    </ligand>
</feature>
<dbReference type="HAMAP" id="MF_00435">
    <property type="entry name" value="IlvC"/>
    <property type="match status" value="1"/>
</dbReference>
<dbReference type="EC" id="1.1.1.86" evidence="12"/>
<gene>
    <name evidence="12" type="primary">ilvC</name>
    <name evidence="16" type="ORF">CGL51_00455</name>
    <name evidence="17" type="ORF">CGL52_04415</name>
</gene>
<dbReference type="GO" id="GO:0050661">
    <property type="term" value="F:NADP binding"/>
    <property type="evidence" value="ECO:0007669"/>
    <property type="project" value="InterPro"/>
</dbReference>
<comment type="similarity">
    <text evidence="3 12 13">Belongs to the ketol-acid reductoisomerase family.</text>
</comment>